<evidence type="ECO:0000259" key="1">
    <source>
        <dbReference type="Pfam" id="PF00534"/>
    </source>
</evidence>
<comment type="caution">
    <text evidence="3">The sequence shown here is derived from an EMBL/GenBank/DDBJ whole genome shotgun (WGS) entry which is preliminary data.</text>
</comment>
<organism evidence="3 4">
    <name type="scientific">Methylorubrum suomiense</name>
    <dbReference type="NCBI Taxonomy" id="144191"/>
    <lineage>
        <taxon>Bacteria</taxon>
        <taxon>Pseudomonadati</taxon>
        <taxon>Pseudomonadota</taxon>
        <taxon>Alphaproteobacteria</taxon>
        <taxon>Hyphomicrobiales</taxon>
        <taxon>Methylobacteriaceae</taxon>
        <taxon>Methylorubrum</taxon>
    </lineage>
</organism>
<proteinExistence type="predicted"/>
<dbReference type="Gene3D" id="3.40.50.2000">
    <property type="entry name" value="Glycogen Phosphorylase B"/>
    <property type="match status" value="2"/>
</dbReference>
<dbReference type="PANTHER" id="PTHR45947:SF13">
    <property type="entry name" value="TRANSFERASE"/>
    <property type="match status" value="1"/>
</dbReference>
<sequence length="401" mass="43167">MIRKVLLVHNAYRKYGGEDTVVAQEEAALRRAGCEVQLFTLSNTTITSFSDKMRAALTASNAPGNIGLVLDAVRAFEPDLVHIHNFFPMISPMVHAALQRIGVPTVQTLHNYRVICAGATLNRNGSPCEICITRSPYHAVVHRCYRGSLLGSLAVAHSVRQHRRLGTWSKHVDRFIVLTEFERSRFVAAGLPAERIKLKPNGLSDNGPGPARRRGLLFVGRLTREKGVHILAQAAERAGHTVEVLGEGPLQPLVEASAGLVSLGHQTPRTVRAAIAQAVAIVVPSVWYEGLPMVIVEAFSAGTPVIVSRTGSLAEVIEDGVTGLHAEPGDAADLARVMDRMLGDPAAARRMGEAARRKYERDWSEATTTRQLLAIYDEAVASHATTRAAAAGACAPDLTLA</sequence>
<dbReference type="EMBL" id="BPRE01000006">
    <property type="protein sequence ID" value="GJE75647.1"/>
    <property type="molecule type" value="Genomic_DNA"/>
</dbReference>
<evidence type="ECO:0000313" key="4">
    <source>
        <dbReference type="Proteomes" id="UP001055093"/>
    </source>
</evidence>
<feature type="domain" description="Glycosyl transferase family 1" evidence="1">
    <location>
        <begin position="215"/>
        <end position="357"/>
    </location>
</feature>
<accession>A0ABQ4UX63</accession>
<feature type="domain" description="Glycosyltransferase subfamily 4-like N-terminal" evidence="2">
    <location>
        <begin position="16"/>
        <end position="202"/>
    </location>
</feature>
<dbReference type="Pfam" id="PF13579">
    <property type="entry name" value="Glyco_trans_4_4"/>
    <property type="match status" value="1"/>
</dbReference>
<dbReference type="InterPro" id="IPR001296">
    <property type="entry name" value="Glyco_trans_1"/>
</dbReference>
<dbReference type="PANTHER" id="PTHR45947">
    <property type="entry name" value="SULFOQUINOVOSYL TRANSFERASE SQD2"/>
    <property type="match status" value="1"/>
</dbReference>
<dbReference type="CDD" id="cd03801">
    <property type="entry name" value="GT4_PimA-like"/>
    <property type="match status" value="1"/>
</dbReference>
<dbReference type="Proteomes" id="UP001055093">
    <property type="component" value="Unassembled WGS sequence"/>
</dbReference>
<reference evidence="3" key="1">
    <citation type="journal article" date="2021" name="Front. Microbiol.">
        <title>Comprehensive Comparative Genomics and Phenotyping of Methylobacterium Species.</title>
        <authorList>
            <person name="Alessa O."/>
            <person name="Ogura Y."/>
            <person name="Fujitani Y."/>
            <person name="Takami H."/>
            <person name="Hayashi T."/>
            <person name="Sahin N."/>
            <person name="Tani A."/>
        </authorList>
    </citation>
    <scope>NUCLEOTIDE SEQUENCE</scope>
    <source>
        <strain evidence="3">DSM 14458</strain>
    </source>
</reference>
<keyword evidence="4" id="KW-1185">Reference proteome</keyword>
<dbReference type="SUPFAM" id="SSF53756">
    <property type="entry name" value="UDP-Glycosyltransferase/glycogen phosphorylase"/>
    <property type="match status" value="1"/>
</dbReference>
<dbReference type="RefSeq" id="WP_137831041.1">
    <property type="nucleotide sequence ID" value="NZ_BPRE01000006.1"/>
</dbReference>
<evidence type="ECO:0000259" key="2">
    <source>
        <dbReference type="Pfam" id="PF13579"/>
    </source>
</evidence>
<protein>
    <submittedName>
        <fullName evidence="3">D-inositol-3-phosphate glycosyltransferase</fullName>
    </submittedName>
</protein>
<reference evidence="3" key="2">
    <citation type="submission" date="2021-08" db="EMBL/GenBank/DDBJ databases">
        <authorList>
            <person name="Tani A."/>
            <person name="Ola A."/>
            <person name="Ogura Y."/>
            <person name="Katsura K."/>
            <person name="Hayashi T."/>
        </authorList>
    </citation>
    <scope>NUCLEOTIDE SEQUENCE</scope>
    <source>
        <strain evidence="3">DSM 14458</strain>
    </source>
</reference>
<dbReference type="Pfam" id="PF00534">
    <property type="entry name" value="Glycos_transf_1"/>
    <property type="match status" value="1"/>
</dbReference>
<evidence type="ECO:0000313" key="3">
    <source>
        <dbReference type="EMBL" id="GJE75647.1"/>
    </source>
</evidence>
<dbReference type="InterPro" id="IPR028098">
    <property type="entry name" value="Glyco_trans_4-like_N"/>
</dbReference>
<dbReference type="InterPro" id="IPR050194">
    <property type="entry name" value="Glycosyltransferase_grp1"/>
</dbReference>
<gene>
    <name evidence="3" type="primary">mshA_3</name>
    <name evidence="3" type="ORF">BGCPKDLD_2232</name>
</gene>
<name>A0ABQ4UX63_9HYPH</name>